<dbReference type="Gene3D" id="3.30.420.180">
    <property type="entry name" value="CobE/GbiG C-terminal domain"/>
    <property type="match status" value="1"/>
</dbReference>
<comment type="caution">
    <text evidence="3">The sequence shown here is derived from an EMBL/GenBank/DDBJ whole genome shotgun (WGS) entry which is preliminary data.</text>
</comment>
<dbReference type="InterPro" id="IPR021744">
    <property type="entry name" value="CbiG_N"/>
</dbReference>
<reference evidence="3 4" key="1">
    <citation type="submission" date="2017-05" db="EMBL/GenBank/DDBJ databases">
        <title>Host range expansion of the Methanosphaera genus to humans and monogastric animals involves recent and extensive reduction in genome content.</title>
        <authorList>
            <person name="Hoedt E.C."/>
            <person name="Volmer J.G."/>
            <person name="Parks D.H."/>
            <person name="Rosewarne C.P."/>
            <person name="Denman S.E."/>
            <person name="Mcsweeney C.S."/>
            <person name="O Cuiv P."/>
            <person name="Hugenholtz P."/>
            <person name="Tyson G.W."/>
            <person name="Morrison M."/>
        </authorList>
    </citation>
    <scope>NUCLEOTIDE SEQUENCE [LARGE SCALE GENOMIC DNA]</scope>
    <source>
        <strain evidence="3 4">PA5</strain>
    </source>
</reference>
<dbReference type="AlphaFoldDB" id="A0A328Q6G7"/>
<dbReference type="SUPFAM" id="SSF159672">
    <property type="entry name" value="CbiG N-terminal domain-like"/>
    <property type="match status" value="1"/>
</dbReference>
<evidence type="ECO:0000259" key="2">
    <source>
        <dbReference type="Pfam" id="PF11760"/>
    </source>
</evidence>
<protein>
    <recommendedName>
        <fullName evidence="5">Cobalamin biosynthesis protein CbiG</fullName>
    </recommendedName>
</protein>
<feature type="domain" description="CobE/GbiG C-terminal" evidence="1">
    <location>
        <begin position="206"/>
        <end position="324"/>
    </location>
</feature>
<organism evidence="3 4">
    <name type="scientific">Methanosphaera stadtmanae</name>
    <dbReference type="NCBI Taxonomy" id="2317"/>
    <lineage>
        <taxon>Archaea</taxon>
        <taxon>Methanobacteriati</taxon>
        <taxon>Methanobacteriota</taxon>
        <taxon>Methanomada group</taxon>
        <taxon>Methanobacteria</taxon>
        <taxon>Methanobacteriales</taxon>
        <taxon>Methanobacteriaceae</taxon>
        <taxon>Methanosphaera</taxon>
    </lineage>
</organism>
<dbReference type="InterPro" id="IPR036518">
    <property type="entry name" value="CobE/GbiG_C_sf"/>
</dbReference>
<evidence type="ECO:0000313" key="3">
    <source>
        <dbReference type="EMBL" id="RAP02349.1"/>
    </source>
</evidence>
<dbReference type="InterPro" id="IPR002750">
    <property type="entry name" value="CobE/GbiG_C"/>
</dbReference>
<dbReference type="InterPro" id="IPR038029">
    <property type="entry name" value="GbiG_N_sf"/>
</dbReference>
<dbReference type="PANTHER" id="PTHR37477:SF1">
    <property type="entry name" value="COBALT-PRECORRIN-5A HYDROLASE"/>
    <property type="match status" value="1"/>
</dbReference>
<evidence type="ECO:0000313" key="4">
    <source>
        <dbReference type="Proteomes" id="UP000248557"/>
    </source>
</evidence>
<dbReference type="InterPro" id="IPR052553">
    <property type="entry name" value="CbiG_hydrolase"/>
</dbReference>
<dbReference type="EMBL" id="NGJK01000097">
    <property type="protein sequence ID" value="RAP02349.1"/>
    <property type="molecule type" value="Genomic_DNA"/>
</dbReference>
<dbReference type="Gene3D" id="3.40.50.11220">
    <property type="match status" value="1"/>
</dbReference>
<feature type="domain" description="Cobalamin synthesis G N-terminal" evidence="2">
    <location>
        <begin position="42"/>
        <end position="122"/>
    </location>
</feature>
<dbReference type="SUPFAM" id="SSF159664">
    <property type="entry name" value="CobE/GbiG C-terminal domain-like"/>
    <property type="match status" value="1"/>
</dbReference>
<proteinExistence type="predicted"/>
<accession>A0A328Q6G7</accession>
<gene>
    <name evidence="3" type="ORF">CA615_07960</name>
</gene>
<evidence type="ECO:0008006" key="5">
    <source>
        <dbReference type="Google" id="ProtNLM"/>
    </source>
</evidence>
<dbReference type="RefSeq" id="WP_112149797.1">
    <property type="nucleotide sequence ID" value="NZ_NGJK01000097.1"/>
</dbReference>
<dbReference type="Proteomes" id="UP000248557">
    <property type="component" value="Unassembled WGS sequence"/>
</dbReference>
<dbReference type="Pfam" id="PF01890">
    <property type="entry name" value="CbiG_C"/>
    <property type="match status" value="1"/>
</dbReference>
<name>A0A328Q6G7_9EURY</name>
<dbReference type="Pfam" id="PF11760">
    <property type="entry name" value="CbiG_N"/>
    <property type="match status" value="1"/>
</dbReference>
<evidence type="ECO:0000259" key="1">
    <source>
        <dbReference type="Pfam" id="PF01890"/>
    </source>
</evidence>
<dbReference type="PANTHER" id="PTHR37477">
    <property type="entry name" value="COBALT-PRECORRIN-5A HYDROLASE"/>
    <property type="match status" value="1"/>
</dbReference>
<sequence length="328" mass="36840">MKIAILSVTNQGKIISDKLYENLVKNPLILHIQQYHKNIKSTVKEIFDKYDCIIAIMASGIIIRSIAPYVNSKLSDPAVILIDDHGNFVISLLSGHIGGANDLTTKIASIINSTPVITTSTDVNNKIGIDSIAKRYYCHIKYPKNIQYINKALVDNKIVDLYLPYKYSYILTDNIKSSYNIHFDDKINYIKSIYDNHEVILTFKQLVMGIGARRNISPSKVKNAIEQACKILEIPVERIDFFATADVKKNEVGILENIKQLNKSLKIIPMDSIKTYQNEECSKSDFVMKQFGVKGVCEPTCLIANDNSHLIFKKTAYDGVTIAVSLNG</sequence>
<dbReference type="GO" id="GO:0009236">
    <property type="term" value="P:cobalamin biosynthetic process"/>
    <property type="evidence" value="ECO:0007669"/>
    <property type="project" value="InterPro"/>
</dbReference>